<comment type="caution">
    <text evidence="1">The sequence shown here is derived from an EMBL/GenBank/DDBJ whole genome shotgun (WGS) entry which is preliminary data.</text>
</comment>
<evidence type="ECO:0000313" key="4">
    <source>
        <dbReference type="Proteomes" id="UP001567571"/>
    </source>
</evidence>
<accession>A0AAV3SPI7</accession>
<dbReference type="AlphaFoldDB" id="A0AAV3SPI7"/>
<dbReference type="Proteomes" id="UP001567571">
    <property type="component" value="Unassembled WGS sequence"/>
</dbReference>
<gene>
    <name evidence="2" type="ORF">ABNG02_09830</name>
    <name evidence="1" type="ORF">GCM10008994_04640</name>
</gene>
<dbReference type="PIRSF" id="PIRSF019435">
    <property type="entry name" value="UCP019435"/>
    <property type="match status" value="1"/>
</dbReference>
<reference evidence="2 4" key="3">
    <citation type="submission" date="2024-06" db="EMBL/GenBank/DDBJ databases">
        <title>Halorubrum miltondacostae sp. nov., a potential PHA producer isolated from an inland solar saltern in Rio Maior, Portugal.</title>
        <authorList>
            <person name="Albuquerque L."/>
            <person name="Viver T."/>
            <person name="Barroso C."/>
            <person name="Claudino R."/>
            <person name="Galvan M."/>
            <person name="Simoes G."/>
            <person name="Lobo Da Cunha A."/>
            <person name="Egas C."/>
        </authorList>
    </citation>
    <scope>NUCLEOTIDE SEQUENCE [LARGE SCALE GENOMIC DNA]</scope>
    <source>
        <strain evidence="2 4">DSM 18646</strain>
    </source>
</reference>
<dbReference type="RefSeq" id="WP_343776282.1">
    <property type="nucleotide sequence ID" value="NZ_BAAADQ010000002.1"/>
</dbReference>
<name>A0AAV3SPI7_9EURY</name>
<reference evidence="1" key="2">
    <citation type="submission" date="2023-12" db="EMBL/GenBank/DDBJ databases">
        <authorList>
            <person name="Sun Q."/>
            <person name="Inoue M."/>
        </authorList>
    </citation>
    <scope>NUCLEOTIDE SEQUENCE</scope>
    <source>
        <strain evidence="1">JCM 14265</strain>
    </source>
</reference>
<dbReference type="Pfam" id="PF05626">
    <property type="entry name" value="DUF790"/>
    <property type="match status" value="1"/>
</dbReference>
<evidence type="ECO:0000313" key="3">
    <source>
        <dbReference type="Proteomes" id="UP001501425"/>
    </source>
</evidence>
<keyword evidence="4" id="KW-1185">Reference proteome</keyword>
<evidence type="ECO:0000313" key="2">
    <source>
        <dbReference type="EMBL" id="MEZ3167622.1"/>
    </source>
</evidence>
<sequence>MLRKDLLRVSRAGGGYRPQFTTREHRPLAAQVLGAFRSHVGERRGDLDDALAALEADAAARNGDFKLVRGLAALVERECEFETRAPVPPRRVRRAAFEAGAAVGVASEADRETAIERAADALGVEPSVVDDSLYADRDVEQVLVDADVRWDPDALLAQYDLSLAQTALFDATEVRVRSNDPKRLVSAVKRLRLMYEVEKTADGRELVVTGPDTLFSRTRRYGTAFARLLRTVAESAEWSLEATIDDRGRERTMRLSDGDVTVPDVEPVAEPDFDSGVEADFAGRFRGLDLDWTLVREPEPLETGTSVMIPDFAFDYEHADFRLFFEVMGFWTPEYVEKKLGQLADVEDVDLLVAVDESLGVGEAIAARDHRVVTYSGTVRVKDVVDVLDEYEAEFVADAAADLPESLSPDADAIGLDDLADEHMVSVEALEGKAFPDHELVGRTLVRPAVLEAVAAEIESGMSLSAAEAVLDDRGVDDASAALSRLGYRVEWEGLGGGTVREKDA</sequence>
<evidence type="ECO:0000313" key="1">
    <source>
        <dbReference type="EMBL" id="GAA0533012.1"/>
    </source>
</evidence>
<dbReference type="InterPro" id="IPR008508">
    <property type="entry name" value="Bax1"/>
</dbReference>
<dbReference type="EMBL" id="BAAADQ010000002">
    <property type="protein sequence ID" value="GAA0533012.1"/>
    <property type="molecule type" value="Genomic_DNA"/>
</dbReference>
<dbReference type="PANTHER" id="PTHR39640:SF1">
    <property type="entry name" value="DUF790 FAMILY PROTEIN"/>
    <property type="match status" value="1"/>
</dbReference>
<organism evidence="1 3">
    <name type="scientific">Halorubrum ejinorense</name>
    <dbReference type="NCBI Taxonomy" id="425309"/>
    <lineage>
        <taxon>Archaea</taxon>
        <taxon>Methanobacteriati</taxon>
        <taxon>Methanobacteriota</taxon>
        <taxon>Stenosarchaea group</taxon>
        <taxon>Halobacteria</taxon>
        <taxon>Halobacteriales</taxon>
        <taxon>Haloferacaceae</taxon>
        <taxon>Halorubrum</taxon>
    </lineage>
</organism>
<proteinExistence type="predicted"/>
<reference evidence="1" key="1">
    <citation type="journal article" date="2014" name="Int. J. Syst. Evol. Microbiol.">
        <title>Complete genome sequence of Corynebacterium casei LMG S-19264T (=DSM 44701T), isolated from a smear-ripened cheese.</title>
        <authorList>
            <consortium name="US DOE Joint Genome Institute (JGI-PGF)"/>
            <person name="Walter F."/>
            <person name="Albersmeier A."/>
            <person name="Kalinowski J."/>
            <person name="Ruckert C."/>
        </authorList>
    </citation>
    <scope>NUCLEOTIDE SEQUENCE</scope>
    <source>
        <strain evidence="1">JCM 14265</strain>
    </source>
</reference>
<protein>
    <submittedName>
        <fullName evidence="1">DUF790 family protein</fullName>
    </submittedName>
</protein>
<dbReference type="EMBL" id="JBEDNW010000004">
    <property type="protein sequence ID" value="MEZ3167622.1"/>
    <property type="molecule type" value="Genomic_DNA"/>
</dbReference>
<dbReference type="PANTHER" id="PTHR39640">
    <property type="entry name" value="VNG6129C"/>
    <property type="match status" value="1"/>
</dbReference>
<dbReference type="Proteomes" id="UP001501425">
    <property type="component" value="Unassembled WGS sequence"/>
</dbReference>